<organism evidence="2 3">
    <name type="scientific">Companilactobacillus bobalius</name>
    <dbReference type="NCBI Taxonomy" id="2801451"/>
    <lineage>
        <taxon>Bacteria</taxon>
        <taxon>Bacillati</taxon>
        <taxon>Bacillota</taxon>
        <taxon>Bacilli</taxon>
        <taxon>Lactobacillales</taxon>
        <taxon>Lactobacillaceae</taxon>
        <taxon>Companilactobacillus</taxon>
    </lineage>
</organism>
<gene>
    <name evidence="2" type="ORF">LKACC16343_02185</name>
</gene>
<keyword evidence="1" id="KW-0472">Membrane</keyword>
<dbReference type="AlphaFoldDB" id="A0A202F7V3"/>
<keyword evidence="1" id="KW-1133">Transmembrane helix</keyword>
<evidence type="ECO:0000313" key="3">
    <source>
        <dbReference type="Proteomes" id="UP000196232"/>
    </source>
</evidence>
<dbReference type="EMBL" id="MYFM01000007">
    <property type="protein sequence ID" value="OVE96518.1"/>
    <property type="molecule type" value="Genomic_DNA"/>
</dbReference>
<evidence type="ECO:0000256" key="1">
    <source>
        <dbReference type="SAM" id="Phobius"/>
    </source>
</evidence>
<sequence>MTLSVPSILWVPILSFVLGFFWRPFYEKSVLKDWNNLFESWLFCDDDFKEKKKALLNKRKASKM</sequence>
<protein>
    <submittedName>
        <fullName evidence="2">Uncharacterized protein</fullName>
    </submittedName>
</protein>
<name>A0A202F7V3_9LACO</name>
<accession>A0A202F7V3</accession>
<dbReference type="RefSeq" id="WP_056951558.1">
    <property type="nucleotide sequence ID" value="NZ_LNUA01000011.1"/>
</dbReference>
<reference evidence="2 3" key="1">
    <citation type="submission" date="2017-03" db="EMBL/GenBank/DDBJ databases">
        <title>Genome sequence of Lactobacillus bobalius KACC 16343.</title>
        <authorList>
            <person name="Chun J."/>
        </authorList>
    </citation>
    <scope>NUCLEOTIDE SEQUENCE [LARGE SCALE GENOMIC DNA]</scope>
    <source>
        <strain evidence="2 3">KACC 16343</strain>
    </source>
</reference>
<dbReference type="Proteomes" id="UP000196232">
    <property type="component" value="Unassembled WGS sequence"/>
</dbReference>
<keyword evidence="1" id="KW-0812">Transmembrane</keyword>
<proteinExistence type="predicted"/>
<feature type="transmembrane region" description="Helical" evidence="1">
    <location>
        <begin position="6"/>
        <end position="26"/>
    </location>
</feature>
<evidence type="ECO:0000313" key="2">
    <source>
        <dbReference type="EMBL" id="OVE96518.1"/>
    </source>
</evidence>
<comment type="caution">
    <text evidence="2">The sequence shown here is derived from an EMBL/GenBank/DDBJ whole genome shotgun (WGS) entry which is preliminary data.</text>
</comment>